<sequence length="1184" mass="133683">MNTLHSNHRQPLEKPLRAALEKTVIKARDIAEAAAATALNRLGIGEAKAPDYLSDAERTLRTRLRAHGRQLGDVKNANGSQSTHQLRTEVAYEHWHRMLFARFLEQNHLLMYEAGVPLTLHECDELVRDGVYRDDQEQACRNGWELAGVLASKMLPQIFRVESPVFALHFAPEDQRELEHLLHSLAPETFQAQDSLGWVYQFWQSKRKEEVNKSEVKIGADELSPVTQLFTEPYMVSFLLDNSLGAWWAGQRLTEADWQTAHSEQELRDKAAIPGVPLSYLRFVQDDQTQQWQPASGNFDAWPKHLSELKALDPCCGSGHFLVAAFLMLVPMRMELEQLTPQQAIDRVLSENLHGLELDQRCVELAAFAVALEAWRYPDAGGYRTLPELHLACSGLSIAAARDEWKELSRKAGKQNLTIALDWMYQTFQDAPVLGSLINPRRSKAAQIAQWSELQQLLGEALTQDQANQQGQADGEISALTNRLEAGIVAQGLAKAAELLAGQYTWVITNVPYLARGKQHETLKDYCEEYYPEGKNDLATVFLDRCLEFCVQGGNASIVLPQNWLFLTSYRKFREKLLLRDNWRLVIKLGGGAEAFEIGPGNITNIAMVSIVSGNSADQSAGLLRTSEQGNWIRGVDVSKPRTAVEKAVGLLADEVKSVEQGKQLQNPDATIILDTSDIATRLNTKAKGLAGVLNGDSPRFQRQFWEFNQRPNIFVFQQGTVVEPLHFGGMDKVIEYDDVNGHLRLPAEFRRERLHDSDQRGNAAWGRWGVAISQMSVLPTSLYVGNKFDSNIAVVLPNNEDVLSALWCYCYSSTYNEEVRKIDQKLNVTNATLVKVPFDLEHWTKVAEEQYPNGLPQPYTNDPTQWIYHGHPCGSVIWDEDRKWTAHGEVRVDDSVLQVAVARLLGYRWPAELDPEMELAAEQREWVERCQALSGFVDDDGIVCLPPVRGEKAADQRLEALLQAAYGDAWTTPLKNRLLDAVGSKSLSLWLRDKFFEQHCKLFQNRPFIWHVWDGLKDGFSALVNYHQLDKAGLERLIYTYLGDWIRTQQAGVANGEDGADIRLAAAETLKTELEKILEGEKPYDIFVRWKPLAEQPIGWNPDLNDGVRLNIRPFLRAKDLGKKGAGILRWKPNIKWTKDRGKDVESAPWYSLGLEYGEGEGARINDHHLALEEKRKARESKA</sequence>
<dbReference type="InterPro" id="IPR050953">
    <property type="entry name" value="N4_N6_ade-DNA_methylase"/>
</dbReference>
<name>A0ABY6AG91_9GAMM</name>
<gene>
    <name evidence="7" type="ORF">HUF19_16640</name>
</gene>
<keyword evidence="4" id="KW-0949">S-adenosyl-L-methionine</keyword>
<protein>
    <recommendedName>
        <fullName evidence="1">site-specific DNA-methyltransferase (adenine-specific)</fullName>
        <ecNumber evidence="1">2.1.1.72</ecNumber>
    </recommendedName>
</protein>
<evidence type="ECO:0000256" key="2">
    <source>
        <dbReference type="ARBA" id="ARBA00022603"/>
    </source>
</evidence>
<dbReference type="GO" id="GO:0032259">
    <property type="term" value="P:methylation"/>
    <property type="evidence" value="ECO:0007669"/>
    <property type="project" value="UniProtKB-KW"/>
</dbReference>
<dbReference type="EMBL" id="CP054475">
    <property type="protein sequence ID" value="UXD89463.1"/>
    <property type="molecule type" value="Genomic_DNA"/>
</dbReference>
<evidence type="ECO:0000256" key="5">
    <source>
        <dbReference type="ARBA" id="ARBA00047942"/>
    </source>
</evidence>
<proteinExistence type="predicted"/>
<feature type="domain" description="Type II methyltransferase M.TaqI-like" evidence="6">
    <location>
        <begin position="351"/>
        <end position="596"/>
    </location>
</feature>
<keyword evidence="2 7" id="KW-0489">Methyltransferase</keyword>
<dbReference type="PRINTS" id="PR00507">
    <property type="entry name" value="N12N6MTFRASE"/>
</dbReference>
<dbReference type="PANTHER" id="PTHR33841">
    <property type="entry name" value="DNA METHYLTRANSFERASE YEEA-RELATED"/>
    <property type="match status" value="1"/>
</dbReference>
<comment type="catalytic activity">
    <reaction evidence="5">
        <text>a 2'-deoxyadenosine in DNA + S-adenosyl-L-methionine = an N(6)-methyl-2'-deoxyadenosine in DNA + S-adenosyl-L-homocysteine + H(+)</text>
        <dbReference type="Rhea" id="RHEA:15197"/>
        <dbReference type="Rhea" id="RHEA-COMP:12418"/>
        <dbReference type="Rhea" id="RHEA-COMP:12419"/>
        <dbReference type="ChEBI" id="CHEBI:15378"/>
        <dbReference type="ChEBI" id="CHEBI:57856"/>
        <dbReference type="ChEBI" id="CHEBI:59789"/>
        <dbReference type="ChEBI" id="CHEBI:90615"/>
        <dbReference type="ChEBI" id="CHEBI:90616"/>
        <dbReference type="EC" id="2.1.1.72"/>
    </reaction>
</comment>
<evidence type="ECO:0000313" key="8">
    <source>
        <dbReference type="Proteomes" id="UP001065322"/>
    </source>
</evidence>
<keyword evidence="8" id="KW-1185">Reference proteome</keyword>
<reference evidence="8" key="1">
    <citation type="submission" date="2020-06" db="EMBL/GenBank/DDBJ databases">
        <title>Thalassolituus marinus alknpb1M-1, a hydrocarbon-degrading bacterium isolated from the deep-sea overlying water using an in-situ strategy from the South China Sea basin.</title>
        <authorList>
            <person name="Dong C."/>
            <person name="Chen Y."/>
            <person name="Shao Z."/>
        </authorList>
    </citation>
    <scope>NUCLEOTIDE SEQUENCE [LARGE SCALE GENOMIC DNA]</scope>
    <source>
        <strain evidence="8">alknpb1M-1</strain>
    </source>
</reference>
<dbReference type="GO" id="GO:0008168">
    <property type="term" value="F:methyltransferase activity"/>
    <property type="evidence" value="ECO:0007669"/>
    <property type="project" value="UniProtKB-KW"/>
</dbReference>
<evidence type="ECO:0000256" key="4">
    <source>
        <dbReference type="ARBA" id="ARBA00022691"/>
    </source>
</evidence>
<dbReference type="InterPro" id="IPR029063">
    <property type="entry name" value="SAM-dependent_MTases_sf"/>
</dbReference>
<dbReference type="Pfam" id="PF07669">
    <property type="entry name" value="Eco57I"/>
    <property type="match status" value="1"/>
</dbReference>
<keyword evidence="3" id="KW-0808">Transferase</keyword>
<dbReference type="Proteomes" id="UP001065322">
    <property type="component" value="Chromosome"/>
</dbReference>
<dbReference type="EC" id="2.1.1.72" evidence="1"/>
<evidence type="ECO:0000259" key="6">
    <source>
        <dbReference type="Pfam" id="PF07669"/>
    </source>
</evidence>
<accession>A0ABY6AG91</accession>
<dbReference type="SUPFAM" id="SSF53335">
    <property type="entry name" value="S-adenosyl-L-methionine-dependent methyltransferases"/>
    <property type="match status" value="1"/>
</dbReference>
<evidence type="ECO:0000256" key="3">
    <source>
        <dbReference type="ARBA" id="ARBA00022679"/>
    </source>
</evidence>
<dbReference type="Gene3D" id="3.40.50.150">
    <property type="entry name" value="Vaccinia Virus protein VP39"/>
    <property type="match status" value="1"/>
</dbReference>
<organism evidence="7 8">
    <name type="scientific">Thalassolituus hydrocarboniclasticus</name>
    <dbReference type="NCBI Taxonomy" id="2742796"/>
    <lineage>
        <taxon>Bacteria</taxon>
        <taxon>Pseudomonadati</taxon>
        <taxon>Pseudomonadota</taxon>
        <taxon>Gammaproteobacteria</taxon>
        <taxon>Oceanospirillales</taxon>
        <taxon>Oceanospirillaceae</taxon>
        <taxon>Thalassolituus</taxon>
    </lineage>
</organism>
<evidence type="ECO:0000256" key="1">
    <source>
        <dbReference type="ARBA" id="ARBA00011900"/>
    </source>
</evidence>
<dbReference type="PANTHER" id="PTHR33841:SF1">
    <property type="entry name" value="DNA METHYLTRANSFERASE A"/>
    <property type="match status" value="1"/>
</dbReference>
<dbReference type="InterPro" id="IPR011639">
    <property type="entry name" value="MethylTrfase_TaqI-like_dom"/>
</dbReference>
<evidence type="ECO:0000313" key="7">
    <source>
        <dbReference type="EMBL" id="UXD89463.1"/>
    </source>
</evidence>